<dbReference type="AlphaFoldDB" id="A0A1S4CNS2"/>
<reference evidence="1" key="1">
    <citation type="submission" date="2025-08" db="UniProtKB">
        <authorList>
            <consortium name="RefSeq"/>
        </authorList>
    </citation>
    <scope>IDENTIFICATION</scope>
</reference>
<proteinExistence type="predicted"/>
<name>A0A1S4CNS2_TOBAC</name>
<dbReference type="PaxDb" id="4097-A0A1S4CNS2"/>
<gene>
    <name evidence="1" type="primary">LOC107820870</name>
</gene>
<sequence>FLIKKSKRKNKLLNKWQNTQPSLPSSSVFSLSLPLKCKWQKENTVGRKITNGTGLANILTNVATTASIILELNMEFVRNTNRNINIITGQIMLAIATLPATNHSFNDWLGLLNIL</sequence>
<dbReference type="OrthoDB" id="1325308at2759"/>
<dbReference type="KEGG" id="nta:107820870"/>
<protein>
    <submittedName>
        <fullName evidence="1">Uncharacterized protein</fullName>
    </submittedName>
</protein>
<evidence type="ECO:0000313" key="1">
    <source>
        <dbReference type="RefSeq" id="XP_016502710.1"/>
    </source>
</evidence>
<organism evidence="1">
    <name type="scientific">Nicotiana tabacum</name>
    <name type="common">Common tobacco</name>
    <dbReference type="NCBI Taxonomy" id="4097"/>
    <lineage>
        <taxon>Eukaryota</taxon>
        <taxon>Viridiplantae</taxon>
        <taxon>Streptophyta</taxon>
        <taxon>Embryophyta</taxon>
        <taxon>Tracheophyta</taxon>
        <taxon>Spermatophyta</taxon>
        <taxon>Magnoliopsida</taxon>
        <taxon>eudicotyledons</taxon>
        <taxon>Gunneridae</taxon>
        <taxon>Pentapetalae</taxon>
        <taxon>asterids</taxon>
        <taxon>lamiids</taxon>
        <taxon>Solanales</taxon>
        <taxon>Solanaceae</taxon>
        <taxon>Nicotianoideae</taxon>
        <taxon>Nicotianeae</taxon>
        <taxon>Nicotiana</taxon>
    </lineage>
</organism>
<accession>A0A1S4CNS2</accession>
<dbReference type="RefSeq" id="XP_016502710.1">
    <property type="nucleotide sequence ID" value="XM_016647224.1"/>
</dbReference>
<feature type="non-terminal residue" evidence="1">
    <location>
        <position position="1"/>
    </location>
</feature>